<accession>A0A6J3MCX6</accession>
<feature type="compositionally biased region" description="Polar residues" evidence="1">
    <location>
        <begin position="214"/>
        <end position="226"/>
    </location>
</feature>
<feature type="compositionally biased region" description="Low complexity" evidence="1">
    <location>
        <begin position="227"/>
        <end position="261"/>
    </location>
</feature>
<evidence type="ECO:0000313" key="3">
    <source>
        <dbReference type="RefSeq" id="XP_033462912.1"/>
    </source>
</evidence>
<organism evidence="3">
    <name type="scientific">Dissoconium aciculare CBS 342.82</name>
    <dbReference type="NCBI Taxonomy" id="1314786"/>
    <lineage>
        <taxon>Eukaryota</taxon>
        <taxon>Fungi</taxon>
        <taxon>Dikarya</taxon>
        <taxon>Ascomycota</taxon>
        <taxon>Pezizomycotina</taxon>
        <taxon>Dothideomycetes</taxon>
        <taxon>Dothideomycetidae</taxon>
        <taxon>Mycosphaerellales</taxon>
        <taxon>Dissoconiaceae</taxon>
        <taxon>Dissoconium</taxon>
    </lineage>
</organism>
<gene>
    <name evidence="3" type="ORF">K489DRAFT_100171</name>
</gene>
<feature type="region of interest" description="Disordered" evidence="1">
    <location>
        <begin position="88"/>
        <end position="108"/>
    </location>
</feature>
<dbReference type="GeneID" id="54356629"/>
<reference evidence="3" key="3">
    <citation type="submission" date="2025-08" db="UniProtKB">
        <authorList>
            <consortium name="RefSeq"/>
        </authorList>
    </citation>
    <scope>IDENTIFICATION</scope>
    <source>
        <strain evidence="3">CBS 342.82</strain>
    </source>
</reference>
<evidence type="ECO:0000256" key="1">
    <source>
        <dbReference type="SAM" id="MobiDB-lite"/>
    </source>
</evidence>
<sequence length="361" mass="39377">MDCRRDWAPATEALVSTMMEEQAKAAKKGKKKVDATPISTTPGAKKVTPKDTFLSYGKTSTTADKPTTFVDLTKSRLAKVDAAIKAAEMGRKRPREEEVAPTPRPASQPRLILNKDDRALFDVYTMRPVFDDDLTNEAILLFRRQWQRDQPMEMALPLLNITTPTSPSPRLITNQGDRALFERYTRRPLLDDDICNEFILLCRRQYDRDRRRTNPAQATTSPVVSQTPAMTKTTRTSTTPAPTTAAATKTAGRTPATTATKTGKDAIMNTWLRTPEKTTPAAPTSTPAPPTTTPAAPSTPPRAPTTPPTPTPAAPQPSPPPKPNRGAGCGRGRGHRGRGKATTAAPSRRSTRVTKNTNKTN</sequence>
<dbReference type="RefSeq" id="XP_033462912.1">
    <property type="nucleotide sequence ID" value="XM_033598830.1"/>
</dbReference>
<protein>
    <submittedName>
        <fullName evidence="3">Uncharacterized protein</fullName>
    </submittedName>
</protein>
<feature type="compositionally biased region" description="Pro residues" evidence="1">
    <location>
        <begin position="286"/>
        <end position="323"/>
    </location>
</feature>
<dbReference type="AlphaFoldDB" id="A0A6J3MCX6"/>
<proteinExistence type="predicted"/>
<name>A0A6J3MCX6_9PEZI</name>
<feature type="region of interest" description="Disordered" evidence="1">
    <location>
        <begin position="19"/>
        <end position="50"/>
    </location>
</feature>
<keyword evidence="2" id="KW-1185">Reference proteome</keyword>
<dbReference type="Proteomes" id="UP000504637">
    <property type="component" value="Unplaced"/>
</dbReference>
<reference evidence="3" key="2">
    <citation type="submission" date="2020-04" db="EMBL/GenBank/DDBJ databases">
        <authorList>
            <consortium name="NCBI Genome Project"/>
        </authorList>
    </citation>
    <scope>NUCLEOTIDE SEQUENCE</scope>
    <source>
        <strain evidence="3">CBS 342.82</strain>
    </source>
</reference>
<feature type="region of interest" description="Disordered" evidence="1">
    <location>
        <begin position="210"/>
        <end position="361"/>
    </location>
</feature>
<feature type="compositionally biased region" description="Basic and acidic residues" evidence="1">
    <location>
        <begin position="88"/>
        <end position="98"/>
    </location>
</feature>
<evidence type="ECO:0000313" key="2">
    <source>
        <dbReference type="Proteomes" id="UP000504637"/>
    </source>
</evidence>
<reference evidence="3" key="1">
    <citation type="submission" date="2020-01" db="EMBL/GenBank/DDBJ databases">
        <authorList>
            <consortium name="DOE Joint Genome Institute"/>
            <person name="Haridas S."/>
            <person name="Albert R."/>
            <person name="Binder M."/>
            <person name="Bloem J."/>
            <person name="Labutti K."/>
            <person name="Salamov A."/>
            <person name="Andreopoulos B."/>
            <person name="Baker S.E."/>
            <person name="Barry K."/>
            <person name="Bills G."/>
            <person name="Bluhm B.H."/>
            <person name="Cannon C."/>
            <person name="Castanera R."/>
            <person name="Culley D.E."/>
            <person name="Daum C."/>
            <person name="Ezra D."/>
            <person name="Gonzalez J.B."/>
            <person name="Henrissat B."/>
            <person name="Kuo A."/>
            <person name="Liang C."/>
            <person name="Lipzen A."/>
            <person name="Lutzoni F."/>
            <person name="Magnuson J."/>
            <person name="Mondo S."/>
            <person name="Nolan M."/>
            <person name="Ohm R."/>
            <person name="Pangilinan J."/>
            <person name="Park H.-J."/>
            <person name="Ramirez L."/>
            <person name="Alfaro M."/>
            <person name="Sun H."/>
            <person name="Tritt A."/>
            <person name="Yoshinaga Y."/>
            <person name="Zwiers L.-H."/>
            <person name="Turgeon B.G."/>
            <person name="Goodwin S.B."/>
            <person name="Spatafora J.W."/>
            <person name="Crous P.W."/>
            <person name="Grigoriev I.V."/>
        </authorList>
    </citation>
    <scope>NUCLEOTIDE SEQUENCE</scope>
    <source>
        <strain evidence="3">CBS 342.82</strain>
    </source>
</reference>